<dbReference type="EMBL" id="KV429115">
    <property type="protein sequence ID" value="KZT64921.1"/>
    <property type="molecule type" value="Genomic_DNA"/>
</dbReference>
<keyword evidence="3" id="KW-1185">Reference proteome</keyword>
<evidence type="ECO:0000313" key="2">
    <source>
        <dbReference type="EMBL" id="KZT64921.1"/>
    </source>
</evidence>
<organism evidence="2 3">
    <name type="scientific">Daedalea quercina L-15889</name>
    <dbReference type="NCBI Taxonomy" id="1314783"/>
    <lineage>
        <taxon>Eukaryota</taxon>
        <taxon>Fungi</taxon>
        <taxon>Dikarya</taxon>
        <taxon>Basidiomycota</taxon>
        <taxon>Agaricomycotina</taxon>
        <taxon>Agaricomycetes</taxon>
        <taxon>Polyporales</taxon>
        <taxon>Fomitopsis</taxon>
    </lineage>
</organism>
<dbReference type="AlphaFoldDB" id="A0A165LW22"/>
<dbReference type="Proteomes" id="UP000076727">
    <property type="component" value="Unassembled WGS sequence"/>
</dbReference>
<reference evidence="2 3" key="1">
    <citation type="journal article" date="2016" name="Mol. Biol. Evol.">
        <title>Comparative Genomics of Early-Diverging Mushroom-Forming Fungi Provides Insights into the Origins of Lignocellulose Decay Capabilities.</title>
        <authorList>
            <person name="Nagy L.G."/>
            <person name="Riley R."/>
            <person name="Tritt A."/>
            <person name="Adam C."/>
            <person name="Daum C."/>
            <person name="Floudas D."/>
            <person name="Sun H."/>
            <person name="Yadav J.S."/>
            <person name="Pangilinan J."/>
            <person name="Larsson K.H."/>
            <person name="Matsuura K."/>
            <person name="Barry K."/>
            <person name="Labutti K."/>
            <person name="Kuo R."/>
            <person name="Ohm R.A."/>
            <person name="Bhattacharya S.S."/>
            <person name="Shirouzu T."/>
            <person name="Yoshinaga Y."/>
            <person name="Martin F.M."/>
            <person name="Grigoriev I.V."/>
            <person name="Hibbett D.S."/>
        </authorList>
    </citation>
    <scope>NUCLEOTIDE SEQUENCE [LARGE SCALE GENOMIC DNA]</scope>
    <source>
        <strain evidence="2 3">L-15889</strain>
    </source>
</reference>
<protein>
    <submittedName>
        <fullName evidence="2">Uncharacterized protein</fullName>
    </submittedName>
</protein>
<dbReference type="OrthoDB" id="2747179at2759"/>
<name>A0A165LW22_9APHY</name>
<feature type="compositionally biased region" description="Basic and acidic residues" evidence="1">
    <location>
        <begin position="23"/>
        <end position="33"/>
    </location>
</feature>
<gene>
    <name evidence="2" type="ORF">DAEQUDRAFT_569139</name>
</gene>
<evidence type="ECO:0000313" key="3">
    <source>
        <dbReference type="Proteomes" id="UP000076727"/>
    </source>
</evidence>
<feature type="compositionally biased region" description="Polar residues" evidence="1">
    <location>
        <begin position="9"/>
        <end position="22"/>
    </location>
</feature>
<sequence>MNVDVASTDAETSAQVNANSNRLDSELSTRSEDAGSEFSAYSSPLTWFPALRSRSHLDGFGEGSSSAHQPDDGTDTSSISSSPRNTAIDLQDLKMAHAKNLLTDPSRQICQYEVPGGGECRDRDCEYIHLSRPAADPTDDETAHYLYAHFAVPSGTHHSAEDIKHALENIRQRSPAKSFDDRVAEAVSALGLR</sequence>
<accession>A0A165LW22</accession>
<feature type="region of interest" description="Disordered" evidence="1">
    <location>
        <begin position="59"/>
        <end position="84"/>
    </location>
</feature>
<proteinExistence type="predicted"/>
<evidence type="ECO:0000256" key="1">
    <source>
        <dbReference type="SAM" id="MobiDB-lite"/>
    </source>
</evidence>
<feature type="region of interest" description="Disordered" evidence="1">
    <location>
        <begin position="1"/>
        <end position="40"/>
    </location>
</feature>